<evidence type="ECO:0000313" key="2">
    <source>
        <dbReference type="EMBL" id="ETR72003.1"/>
    </source>
</evidence>
<feature type="domain" description="Filamentous haemagglutinin FhaB/tRNA nuclease CdiA-like TPS" evidence="1">
    <location>
        <begin position="3"/>
        <end position="154"/>
    </location>
</feature>
<name>A0A1V1PB57_9BACT</name>
<organism evidence="2 3">
    <name type="scientific">Candidatus Magnetoglobus multicellularis str. Araruama</name>
    <dbReference type="NCBI Taxonomy" id="890399"/>
    <lineage>
        <taxon>Bacteria</taxon>
        <taxon>Pseudomonadati</taxon>
        <taxon>Thermodesulfobacteriota</taxon>
        <taxon>Desulfobacteria</taxon>
        <taxon>Desulfobacterales</taxon>
        <taxon>Desulfobacteraceae</taxon>
        <taxon>Candidatus Magnetoglobus</taxon>
    </lineage>
</organism>
<dbReference type="Gene3D" id="2.160.20.10">
    <property type="entry name" value="Single-stranded right-handed beta-helix, Pectin lyase-like"/>
    <property type="match status" value="3"/>
</dbReference>
<protein>
    <recommendedName>
        <fullName evidence="1">Filamentous haemagglutinin FhaB/tRNA nuclease CdiA-like TPS domain-containing protein</fullName>
    </recommendedName>
</protein>
<dbReference type="InterPro" id="IPR011050">
    <property type="entry name" value="Pectin_lyase_fold/virulence"/>
</dbReference>
<evidence type="ECO:0000313" key="3">
    <source>
        <dbReference type="Proteomes" id="UP000189670"/>
    </source>
</evidence>
<proteinExistence type="predicted"/>
<evidence type="ECO:0000259" key="1">
    <source>
        <dbReference type="Pfam" id="PF05860"/>
    </source>
</evidence>
<comment type="caution">
    <text evidence="2">The sequence shown here is derived from an EMBL/GenBank/DDBJ whole genome shotgun (WGS) entry which is preliminary data.</text>
</comment>
<dbReference type="Pfam" id="PF05860">
    <property type="entry name" value="TPS"/>
    <property type="match status" value="1"/>
</dbReference>
<dbReference type="InterPro" id="IPR008638">
    <property type="entry name" value="FhaB/CdiA-like_TPS"/>
</dbReference>
<dbReference type="SUPFAM" id="SSF51126">
    <property type="entry name" value="Pectin lyase-like"/>
    <property type="match status" value="5"/>
</dbReference>
<dbReference type="NCBIfam" id="TIGR01901">
    <property type="entry name" value="adhes_NPXG"/>
    <property type="match status" value="1"/>
</dbReference>
<dbReference type="InterPro" id="IPR012334">
    <property type="entry name" value="Pectin_lyas_fold"/>
</dbReference>
<gene>
    <name evidence="2" type="ORF">OMM_02057</name>
</gene>
<sequence length="1312" mass="138196">MVNTIGRITGGDSSWINGTINSNAANLYLLNSSGFMFGPSAKLNLKGSFHVSTADYLKMEDSNRLYCNELQEGTFLSFANPESFGFLGEDNQFGFISMNQSTFEVLRGNKISFISGNINIDNSIIKATEGQVNISSVSSPTEIAVIHLNNKEIQLGNTNELSLSNDSLIDVSGGKSGEIYIRGGNFVVNNSNIESKIEKDNRHVDNNRIGIIDIRAENIKLLNGAKIDATTKGRQNGTTVRISSENSIYLSGWDDEKNASKILLETYSKENVSGNGGALFMQAGNDIIFEDGAYISSFTFGKGNAGNVDIRSGGKLIFSGINEDSHIADIFNKAFMLIGHKREETAGGIYAVADPQSNGTGGNIYLEADEMLQSDGCPVFSASIGQGNGGDITIKVKNRLSLEGAYDMDFWSAAIAATALPVATIGGDSGDVYIDAGELSIKDGGYIASSTISIMGEKSGNAGKITLLVNGKIEISGMNKYGKNDIVGSSGIYVYSKENKNNTAGLGGDIEIKAHSLHLINGGKITVTTSGKSEAGTIDIDLHDSLYISGDSSNELYIKKDENDVSNLPGGTNYYKSGIYASSFSSDSNSGKGGDILISTKRIDISDKGMLSTSTAGGGNAGKISIETNELEVISGSITSESTSKNIGGNSGEISIHAANVHFMNGASISGNVHGNGNGGNIHIESVNSVIFEGEDANKNISKITIETTNKDENAGDGGTLHIITGKDVIFKDGSYISSFTFGKGDAGDIHIKSTGDISFSGVSYDKHLAEIFQHSFGLKRTYTAGGIYAIADSMSNGGNGGDVNLQANNISLSDGCPIFAASIGQGSGGDIEIKAIGELLLQGAFDEGFWTAAIASTVLPVGPNTIGGNSGNVYIHARDISIKDGGFIASSTMSIYGKKCGTAGKVTLIVDRHIDISGVNPYGKEKVVGSSGIYVYSKEKIYDETNEAGASGDIIIKAQTLSLKNGAKITVSTSGESDAGKIDINVDDTLLIQGDSINEPVNFNDGSHLPGGSNYYQSGIYASSFGVSSHTGIGGEISIKAKAINISHKGQIETLTKGGGAAGSINLVANRLTMHNDTHISSASTSHQNGGPAGMISIFSKDKISLMNNSFFSTEAVNTMTNNTLNGKISLSSKSLYLLNSEITSSVQGGSGNGGNIEIIDVEYLVMNKSKIIANAHEGSGGNIDIDARQFIQSSDSIVSASSELGIDGNIEITSPDIELGSGINVLPETYLNAEKWVKTPCAYRSGANLSKLIVKKLEASPIDYSEGWPILLSEDNQISENDTQTIKQNDDQDIEKYFDHFFQTFVSTKE</sequence>
<accession>A0A1V1PB57</accession>
<reference evidence="3" key="1">
    <citation type="submission" date="2012-11" db="EMBL/GenBank/DDBJ databases">
        <authorList>
            <person name="Lucero-Rivera Y.E."/>
            <person name="Tovar-Ramirez D."/>
        </authorList>
    </citation>
    <scope>NUCLEOTIDE SEQUENCE [LARGE SCALE GENOMIC DNA]</scope>
    <source>
        <strain evidence="3">Araruama</strain>
    </source>
</reference>
<dbReference type="EMBL" id="ATBP01000195">
    <property type="protein sequence ID" value="ETR72003.1"/>
    <property type="molecule type" value="Genomic_DNA"/>
</dbReference>
<dbReference type="Proteomes" id="UP000189670">
    <property type="component" value="Unassembled WGS sequence"/>
</dbReference>